<evidence type="ECO:0000313" key="3">
    <source>
        <dbReference type="Proteomes" id="UP001476247"/>
    </source>
</evidence>
<feature type="region of interest" description="Disordered" evidence="1">
    <location>
        <begin position="38"/>
        <end position="69"/>
    </location>
</feature>
<dbReference type="Proteomes" id="UP001476247">
    <property type="component" value="Unassembled WGS sequence"/>
</dbReference>
<name>A0ABP9Y8Q5_9FUNG</name>
<sequence length="402" mass="46483">MSSQVFKFIDQETERCTSELQAALDDFTNWLKYGRKNITPPPLPSPPPPQMNHEDPLSPSSDECASVGSPLVSGNDEYNIVGIDDIMFTELKQHTNIQSSQDLYKTKNKENNNNNQRLAFSNKNTNDLWTSQCDTKVRSYKLPDIPFTGCIYKNTLSKTQQLSVPEMIDEGLLVYKFLDEFESHFSRTNLNIEDHWYGLLEILFKDVRNKHIELYVWFKKRLFEGLPWSAAKAIMKHQIGFESCFSKKKIKEALFTYYRQRPRESFKVFYDRFETYVTACKALSLYSDHVLIHHFISNVHADLYQYMEECLYKQLALKGKARTLPFPEDEYNSLSLGGDMVNVLSKVPSSWEEFGMTIVSAHLRKLCTISKRTSCSTNRAKVPKRKIQSDLGSGTKKAIKFT</sequence>
<accession>A0ABP9Y8Q5</accession>
<gene>
    <name evidence="2" type="ORF">HPULCUR_008615</name>
</gene>
<comment type="caution">
    <text evidence="2">The sequence shown here is derived from an EMBL/GenBank/DDBJ whole genome shotgun (WGS) entry which is preliminary data.</text>
</comment>
<feature type="compositionally biased region" description="Pro residues" evidence="1">
    <location>
        <begin position="39"/>
        <end position="50"/>
    </location>
</feature>
<organism evidence="2 3">
    <name type="scientific">Helicostylum pulchrum</name>
    <dbReference type="NCBI Taxonomy" id="562976"/>
    <lineage>
        <taxon>Eukaryota</taxon>
        <taxon>Fungi</taxon>
        <taxon>Fungi incertae sedis</taxon>
        <taxon>Mucoromycota</taxon>
        <taxon>Mucoromycotina</taxon>
        <taxon>Mucoromycetes</taxon>
        <taxon>Mucorales</taxon>
        <taxon>Mucorineae</taxon>
        <taxon>Mucoraceae</taxon>
        <taxon>Helicostylum</taxon>
    </lineage>
</organism>
<keyword evidence="3" id="KW-1185">Reference proteome</keyword>
<evidence type="ECO:0000256" key="1">
    <source>
        <dbReference type="SAM" id="MobiDB-lite"/>
    </source>
</evidence>
<proteinExistence type="predicted"/>
<evidence type="ECO:0000313" key="2">
    <source>
        <dbReference type="EMBL" id="GAA5803140.1"/>
    </source>
</evidence>
<dbReference type="EMBL" id="BAABUJ010000026">
    <property type="protein sequence ID" value="GAA5803140.1"/>
    <property type="molecule type" value="Genomic_DNA"/>
</dbReference>
<reference evidence="2 3" key="1">
    <citation type="submission" date="2024-04" db="EMBL/GenBank/DDBJ databases">
        <title>genome sequences of Mucor flavus KT1a and Helicostylum pulchrum KT1b strains isolation_sourced from the surface of a dry-aged beef.</title>
        <authorList>
            <person name="Toyotome T."/>
            <person name="Hosono M."/>
            <person name="Torimaru M."/>
            <person name="Fukuda K."/>
            <person name="Mikami N."/>
        </authorList>
    </citation>
    <scope>NUCLEOTIDE SEQUENCE [LARGE SCALE GENOMIC DNA]</scope>
    <source>
        <strain evidence="2 3">KT1b</strain>
    </source>
</reference>
<evidence type="ECO:0008006" key="4">
    <source>
        <dbReference type="Google" id="ProtNLM"/>
    </source>
</evidence>
<protein>
    <recommendedName>
        <fullName evidence="4">Retrotransposon gag domain-containing protein</fullName>
    </recommendedName>
</protein>